<accession>A0A833GYI5</accession>
<evidence type="ECO:0000256" key="2">
    <source>
        <dbReference type="ARBA" id="ARBA00022980"/>
    </source>
</evidence>
<dbReference type="NCBIfam" id="TIGR00012">
    <property type="entry name" value="L29"/>
    <property type="match status" value="1"/>
</dbReference>
<dbReference type="Gene3D" id="1.10.287.310">
    <property type="match status" value="1"/>
</dbReference>
<organism evidence="6 7">
    <name type="scientific">Leptonema illini</name>
    <dbReference type="NCBI Taxonomy" id="183"/>
    <lineage>
        <taxon>Bacteria</taxon>
        <taxon>Pseudomonadati</taxon>
        <taxon>Spirochaetota</taxon>
        <taxon>Spirochaetia</taxon>
        <taxon>Leptospirales</taxon>
        <taxon>Leptospiraceae</taxon>
        <taxon>Leptonema</taxon>
    </lineage>
</organism>
<evidence type="ECO:0000256" key="5">
    <source>
        <dbReference type="HAMAP-Rule" id="MF_00374"/>
    </source>
</evidence>
<evidence type="ECO:0000256" key="1">
    <source>
        <dbReference type="ARBA" id="ARBA00009254"/>
    </source>
</evidence>
<evidence type="ECO:0000256" key="4">
    <source>
        <dbReference type="ARBA" id="ARBA00035204"/>
    </source>
</evidence>
<gene>
    <name evidence="5 6" type="primary">rpmC</name>
    <name evidence="6" type="ORF">F9K24_17340</name>
</gene>
<evidence type="ECO:0000313" key="7">
    <source>
        <dbReference type="Proteomes" id="UP000460298"/>
    </source>
</evidence>
<dbReference type="RefSeq" id="WP_002775073.1">
    <property type="nucleotide sequence ID" value="NZ_JQDG01000039.1"/>
</dbReference>
<evidence type="ECO:0000313" key="6">
    <source>
        <dbReference type="EMBL" id="KAB2930202.1"/>
    </source>
</evidence>
<keyword evidence="3 5" id="KW-0687">Ribonucleoprotein</keyword>
<dbReference type="CDD" id="cd00427">
    <property type="entry name" value="Ribosomal_L29_HIP"/>
    <property type="match status" value="1"/>
</dbReference>
<comment type="caution">
    <text evidence="6">The sequence shown here is derived from an EMBL/GenBank/DDBJ whole genome shotgun (WGS) entry which is preliminary data.</text>
</comment>
<reference evidence="6 7" key="1">
    <citation type="submission" date="2019-10" db="EMBL/GenBank/DDBJ databases">
        <title>Extracellular Electron Transfer in a Candidatus Methanoperedens spp. Enrichment Culture.</title>
        <authorList>
            <person name="Berger S."/>
            <person name="Rangel Shaw D."/>
            <person name="Berben T."/>
            <person name="In 'T Zandt M."/>
            <person name="Frank J."/>
            <person name="Reimann J."/>
            <person name="Jetten M.S.M."/>
            <person name="Welte C.U."/>
        </authorList>
    </citation>
    <scope>NUCLEOTIDE SEQUENCE [LARGE SCALE GENOMIC DNA]</scope>
    <source>
        <strain evidence="6">SB12</strain>
    </source>
</reference>
<sequence length="68" mass="7882">MATKVKMKDLSSADLQNQLESLRTELREARFQFGITRTITNPARVRKAKKDISRILTLLHERNRKGSN</sequence>
<dbReference type="Pfam" id="PF00831">
    <property type="entry name" value="Ribosomal_L29"/>
    <property type="match status" value="1"/>
</dbReference>
<protein>
    <recommendedName>
        <fullName evidence="4 5">Large ribosomal subunit protein uL29</fullName>
    </recommendedName>
</protein>
<dbReference type="GO" id="GO:0006412">
    <property type="term" value="P:translation"/>
    <property type="evidence" value="ECO:0007669"/>
    <property type="project" value="UniProtKB-UniRule"/>
</dbReference>
<keyword evidence="2 5" id="KW-0689">Ribosomal protein</keyword>
<dbReference type="HAMAP" id="MF_00374">
    <property type="entry name" value="Ribosomal_uL29"/>
    <property type="match status" value="1"/>
</dbReference>
<dbReference type="GO" id="GO:0003735">
    <property type="term" value="F:structural constituent of ribosome"/>
    <property type="evidence" value="ECO:0007669"/>
    <property type="project" value="InterPro"/>
</dbReference>
<comment type="similarity">
    <text evidence="1 5">Belongs to the universal ribosomal protein uL29 family.</text>
</comment>
<evidence type="ECO:0000256" key="3">
    <source>
        <dbReference type="ARBA" id="ARBA00023274"/>
    </source>
</evidence>
<dbReference type="Proteomes" id="UP000460298">
    <property type="component" value="Unassembled WGS sequence"/>
</dbReference>
<dbReference type="GO" id="GO:0005840">
    <property type="term" value="C:ribosome"/>
    <property type="evidence" value="ECO:0007669"/>
    <property type="project" value="UniProtKB-KW"/>
</dbReference>
<dbReference type="SUPFAM" id="SSF46561">
    <property type="entry name" value="Ribosomal protein L29 (L29p)"/>
    <property type="match status" value="1"/>
</dbReference>
<dbReference type="GO" id="GO:1990904">
    <property type="term" value="C:ribonucleoprotein complex"/>
    <property type="evidence" value="ECO:0007669"/>
    <property type="project" value="UniProtKB-KW"/>
</dbReference>
<proteinExistence type="inferred from homology"/>
<dbReference type="AlphaFoldDB" id="A0A833GYI5"/>
<dbReference type="EMBL" id="WBUI01000022">
    <property type="protein sequence ID" value="KAB2930202.1"/>
    <property type="molecule type" value="Genomic_DNA"/>
</dbReference>
<dbReference type="OrthoDB" id="331322at2"/>
<dbReference type="InterPro" id="IPR001854">
    <property type="entry name" value="Ribosomal_uL29"/>
</dbReference>
<dbReference type="InterPro" id="IPR036049">
    <property type="entry name" value="Ribosomal_uL29_sf"/>
</dbReference>
<name>A0A833GYI5_9LEPT</name>